<keyword evidence="7 10" id="KW-0472">Membrane</keyword>
<evidence type="ECO:0000256" key="5">
    <source>
        <dbReference type="ARBA" id="ARBA00022989"/>
    </source>
</evidence>
<keyword evidence="5 10" id="KW-1133">Transmembrane helix</keyword>
<keyword evidence="11" id="KW-0012">Acyltransferase</keyword>
<dbReference type="GO" id="GO:0005886">
    <property type="term" value="C:plasma membrane"/>
    <property type="evidence" value="ECO:0007669"/>
    <property type="project" value="UniProtKB-SubCell"/>
</dbReference>
<comment type="subunit">
    <text evidence="10">Probably interacts with PlsX.</text>
</comment>
<proteinExistence type="inferred from homology"/>
<dbReference type="UniPathway" id="UPA00085"/>
<feature type="transmembrane region" description="Helical" evidence="10">
    <location>
        <begin position="174"/>
        <end position="191"/>
    </location>
</feature>
<dbReference type="SMART" id="SM01207">
    <property type="entry name" value="G3P_acyltransf"/>
    <property type="match status" value="1"/>
</dbReference>
<comment type="caution">
    <text evidence="11">The sequence shown here is derived from an EMBL/GenBank/DDBJ whole genome shotgun (WGS) entry which is preliminary data.</text>
</comment>
<dbReference type="NCBIfam" id="TIGR00023">
    <property type="entry name" value="glycerol-3-phosphate 1-O-acyltransferase PlsY"/>
    <property type="match status" value="1"/>
</dbReference>
<accession>A0A414EMP3</accession>
<keyword evidence="2 10" id="KW-0444">Lipid biosynthesis</keyword>
<dbReference type="RefSeq" id="WP_118039508.1">
    <property type="nucleotide sequence ID" value="NZ_CABJFK010000001.1"/>
</dbReference>
<protein>
    <recommendedName>
        <fullName evidence="10">Glycerol-3-phosphate acyltransferase</fullName>
    </recommendedName>
    <alternativeName>
        <fullName evidence="10">Acyl-PO4 G3P acyltransferase</fullName>
    </alternativeName>
    <alternativeName>
        <fullName evidence="10">Acyl-phosphate--glycerol-3-phosphate acyltransferase</fullName>
    </alternativeName>
    <alternativeName>
        <fullName evidence="10">G3P acyltransferase</fullName>
        <shortName evidence="10">GPAT</shortName>
        <ecNumber evidence="10">2.3.1.275</ecNumber>
    </alternativeName>
    <alternativeName>
        <fullName evidence="10">Lysophosphatidic acid synthase</fullName>
        <shortName evidence="10">LPA synthase</shortName>
    </alternativeName>
</protein>
<evidence type="ECO:0000256" key="8">
    <source>
        <dbReference type="ARBA" id="ARBA00023209"/>
    </source>
</evidence>
<evidence type="ECO:0000313" key="12">
    <source>
        <dbReference type="Proteomes" id="UP000283745"/>
    </source>
</evidence>
<feature type="transmembrane region" description="Helical" evidence="10">
    <location>
        <begin position="6"/>
        <end position="24"/>
    </location>
</feature>
<evidence type="ECO:0000256" key="3">
    <source>
        <dbReference type="ARBA" id="ARBA00022679"/>
    </source>
</evidence>
<dbReference type="HAMAP" id="MF_01043">
    <property type="entry name" value="PlsY"/>
    <property type="match status" value="1"/>
</dbReference>
<keyword evidence="3 10" id="KW-0808">Transferase</keyword>
<dbReference type="Pfam" id="PF02660">
    <property type="entry name" value="G3P_acyltransf"/>
    <property type="match status" value="1"/>
</dbReference>
<dbReference type="EMBL" id="QSKF01000001">
    <property type="protein sequence ID" value="RHE42000.1"/>
    <property type="molecule type" value="Genomic_DNA"/>
</dbReference>
<comment type="pathway">
    <text evidence="10">Lipid metabolism; phospholipid metabolism.</text>
</comment>
<keyword evidence="1 10" id="KW-1003">Cell membrane</keyword>
<evidence type="ECO:0000256" key="2">
    <source>
        <dbReference type="ARBA" id="ARBA00022516"/>
    </source>
</evidence>
<dbReference type="InterPro" id="IPR003811">
    <property type="entry name" value="G3P_acylTferase_PlsY"/>
</dbReference>
<evidence type="ECO:0000313" key="11">
    <source>
        <dbReference type="EMBL" id="RHE42000.1"/>
    </source>
</evidence>
<keyword evidence="8 10" id="KW-0594">Phospholipid biosynthesis</keyword>
<feature type="transmembrane region" description="Helical" evidence="10">
    <location>
        <begin position="82"/>
        <end position="100"/>
    </location>
</feature>
<reference evidence="11 12" key="1">
    <citation type="submission" date="2018-08" db="EMBL/GenBank/DDBJ databases">
        <title>A genome reference for cultivated species of the human gut microbiota.</title>
        <authorList>
            <person name="Zou Y."/>
            <person name="Xue W."/>
            <person name="Luo G."/>
        </authorList>
    </citation>
    <scope>NUCLEOTIDE SEQUENCE [LARGE SCALE GENOMIC DNA]</scope>
    <source>
        <strain evidence="11 12">AM28-23</strain>
    </source>
</reference>
<comment type="catalytic activity">
    <reaction evidence="10">
        <text>an acyl phosphate + sn-glycerol 3-phosphate = a 1-acyl-sn-glycero-3-phosphate + phosphate</text>
        <dbReference type="Rhea" id="RHEA:34075"/>
        <dbReference type="ChEBI" id="CHEBI:43474"/>
        <dbReference type="ChEBI" id="CHEBI:57597"/>
        <dbReference type="ChEBI" id="CHEBI:57970"/>
        <dbReference type="ChEBI" id="CHEBI:59918"/>
        <dbReference type="EC" id="2.3.1.275"/>
    </reaction>
</comment>
<dbReference type="AlphaFoldDB" id="A0A414EMP3"/>
<evidence type="ECO:0000256" key="1">
    <source>
        <dbReference type="ARBA" id="ARBA00022475"/>
    </source>
</evidence>
<organism evidence="11 12">
    <name type="scientific">Blautia obeum</name>
    <dbReference type="NCBI Taxonomy" id="40520"/>
    <lineage>
        <taxon>Bacteria</taxon>
        <taxon>Bacillati</taxon>
        <taxon>Bacillota</taxon>
        <taxon>Clostridia</taxon>
        <taxon>Lachnospirales</taxon>
        <taxon>Lachnospiraceae</taxon>
        <taxon>Blautia</taxon>
    </lineage>
</organism>
<keyword evidence="9 10" id="KW-1208">Phospholipid metabolism</keyword>
<dbReference type="GO" id="GO:0008654">
    <property type="term" value="P:phospholipid biosynthetic process"/>
    <property type="evidence" value="ECO:0007669"/>
    <property type="project" value="UniProtKB-UniRule"/>
</dbReference>
<dbReference type="PANTHER" id="PTHR30309">
    <property type="entry name" value="INNER MEMBRANE PROTEIN YGIH"/>
    <property type="match status" value="1"/>
</dbReference>
<evidence type="ECO:0000256" key="6">
    <source>
        <dbReference type="ARBA" id="ARBA00023098"/>
    </source>
</evidence>
<feature type="transmembrane region" description="Helical" evidence="10">
    <location>
        <begin position="112"/>
        <end position="137"/>
    </location>
</feature>
<dbReference type="GO" id="GO:0043772">
    <property type="term" value="F:acyl-phosphate glycerol-3-phosphate acyltransferase activity"/>
    <property type="evidence" value="ECO:0007669"/>
    <property type="project" value="UniProtKB-UniRule"/>
</dbReference>
<dbReference type="EC" id="2.3.1.275" evidence="10"/>
<sequence>MTERLISILIGYVFGLFQTSYIIGKMHKTDIREHGSGNAGTTNALRTFGKKAGAMTLLGDCLKCVLAIVVVRLIFAGRETEMMPLLCIYAAAGCILGHNFPITLGFRGGKGIAASVGFLIAFDWRMFVICAVVFFALFFTTHYVSLCSLTSYLSALIAMIVFGEAGGYGMDRIHTTEMYLVMTALTVLAFWRHRANIVRLSKGTESKVFLSKSKTKKG</sequence>
<evidence type="ECO:0000256" key="4">
    <source>
        <dbReference type="ARBA" id="ARBA00022692"/>
    </source>
</evidence>
<dbReference type="PANTHER" id="PTHR30309:SF0">
    <property type="entry name" value="GLYCEROL-3-PHOSPHATE ACYLTRANSFERASE-RELATED"/>
    <property type="match status" value="1"/>
</dbReference>
<gene>
    <name evidence="10 11" type="primary">plsY</name>
    <name evidence="11" type="ORF">DW740_01475</name>
</gene>
<evidence type="ECO:0000256" key="9">
    <source>
        <dbReference type="ARBA" id="ARBA00023264"/>
    </source>
</evidence>
<comment type="subcellular location">
    <subcellularLocation>
        <location evidence="10">Cell membrane</location>
        <topology evidence="10">Multi-pass membrane protein</topology>
    </subcellularLocation>
</comment>
<keyword evidence="4 10" id="KW-0812">Transmembrane</keyword>
<evidence type="ECO:0000256" key="7">
    <source>
        <dbReference type="ARBA" id="ARBA00023136"/>
    </source>
</evidence>
<dbReference type="Proteomes" id="UP000283745">
    <property type="component" value="Unassembled WGS sequence"/>
</dbReference>
<keyword evidence="6 10" id="KW-0443">Lipid metabolism</keyword>
<feature type="transmembrane region" description="Helical" evidence="10">
    <location>
        <begin position="143"/>
        <end position="162"/>
    </location>
</feature>
<feature type="transmembrane region" description="Helical" evidence="10">
    <location>
        <begin position="55"/>
        <end position="76"/>
    </location>
</feature>
<comment type="function">
    <text evidence="10">Catalyzes the transfer of an acyl group from acyl-phosphate (acyl-PO(4)) to glycerol-3-phosphate (G3P) to form lysophosphatidic acid (LPA). This enzyme utilizes acyl-phosphate as fatty acyl donor, but not acyl-CoA or acyl-ACP.</text>
</comment>
<comment type="similarity">
    <text evidence="10">Belongs to the PlsY family.</text>
</comment>
<evidence type="ECO:0000256" key="10">
    <source>
        <dbReference type="HAMAP-Rule" id="MF_01043"/>
    </source>
</evidence>
<name>A0A414EMP3_9FIRM</name>